<organism evidence="1 2">
    <name type="scientific">Rhizobium brockwellii</name>
    <dbReference type="NCBI Taxonomy" id="3019932"/>
    <lineage>
        <taxon>Bacteria</taxon>
        <taxon>Pseudomonadati</taxon>
        <taxon>Pseudomonadota</taxon>
        <taxon>Alphaproteobacteria</taxon>
        <taxon>Hyphomicrobiales</taxon>
        <taxon>Rhizobiaceae</taxon>
        <taxon>Rhizobium/Agrobacterium group</taxon>
        <taxon>Rhizobium</taxon>
    </lineage>
</organism>
<proteinExistence type="predicted"/>
<comment type="caution">
    <text evidence="1">The sequence shown here is derived from an EMBL/GenBank/DDBJ whole genome shotgun (WGS) entry which is preliminary data.</text>
</comment>
<gene>
    <name evidence="1" type="ORF">R1523_30580</name>
</gene>
<evidence type="ECO:0000313" key="2">
    <source>
        <dbReference type="Proteomes" id="UP001187203"/>
    </source>
</evidence>
<name>A0ABU3YVK0_9HYPH</name>
<reference evidence="2" key="1">
    <citation type="journal article" date="2023" name="Int. J. Mol. Sci.">
        <title>Genomic and Metabolic Characterization of Plant Growth-Promoting Rhizobacteria Isolated from Nodules of Clovers Grown in Non-Farmed Soil.</title>
        <authorList>
            <person name="Wojcik M."/>
            <person name="Koper P."/>
            <person name="Zebracki K."/>
            <person name="Marczak M."/>
            <person name="Mazur A."/>
        </authorList>
    </citation>
    <scope>NUCLEOTIDE SEQUENCE [LARGE SCALE GENOMIC DNA]</scope>
    <source>
        <strain evidence="2">KB12</strain>
    </source>
</reference>
<accession>A0ABU3YVK0</accession>
<dbReference type="Proteomes" id="UP001187203">
    <property type="component" value="Unassembled WGS sequence"/>
</dbReference>
<evidence type="ECO:0000313" key="1">
    <source>
        <dbReference type="EMBL" id="MDV4189858.1"/>
    </source>
</evidence>
<dbReference type="Pfam" id="PF19551">
    <property type="entry name" value="DUF6074"/>
    <property type="match status" value="1"/>
</dbReference>
<dbReference type="InterPro" id="IPR045720">
    <property type="entry name" value="DUF6074"/>
</dbReference>
<dbReference type="RefSeq" id="WP_317277071.1">
    <property type="nucleotide sequence ID" value="NZ_JAWJWH010000022.1"/>
</dbReference>
<sequence length="147" mass="16122">MSQLDLFRDRDRSAEIISFPLCRQSIARILANELSAMSFDQGKRHWQASCRMLRARLHPLGLRSWAIKAEIDQLADAVHEELKRISLPKQIKRSAVIIALNRQVAPTLASGGEAGVLGQGAKLLAGLGGAHKKQEYDAAREREGGAA</sequence>
<protein>
    <submittedName>
        <fullName evidence="1">DUF6074 family protein</fullName>
    </submittedName>
</protein>
<keyword evidence="2" id="KW-1185">Reference proteome</keyword>
<dbReference type="EMBL" id="JAWJWI010000021">
    <property type="protein sequence ID" value="MDV4189858.1"/>
    <property type="molecule type" value="Genomic_DNA"/>
</dbReference>